<dbReference type="Pfam" id="PF04264">
    <property type="entry name" value="YceI"/>
    <property type="match status" value="1"/>
</dbReference>
<gene>
    <name evidence="3" type="ORF">ENV26_02260</name>
</gene>
<accession>A0A7C6A014</accession>
<dbReference type="InterPro" id="IPR007372">
    <property type="entry name" value="Lipid/polyisoprenoid-bd_YceI"/>
</dbReference>
<dbReference type="PANTHER" id="PTHR34406">
    <property type="entry name" value="PROTEIN YCEI"/>
    <property type="match status" value="1"/>
</dbReference>
<dbReference type="InterPro" id="IPR036761">
    <property type="entry name" value="TTHA0802/YceI-like_sf"/>
</dbReference>
<feature type="signal peptide" evidence="1">
    <location>
        <begin position="1"/>
        <end position="17"/>
    </location>
</feature>
<protein>
    <submittedName>
        <fullName evidence="3">YceI family protein</fullName>
    </submittedName>
</protein>
<dbReference type="SMART" id="SM00867">
    <property type="entry name" value="YceI"/>
    <property type="match status" value="1"/>
</dbReference>
<dbReference type="Gene3D" id="2.40.128.110">
    <property type="entry name" value="Lipid/polyisoprenoid-binding, YceI-like"/>
    <property type="match status" value="1"/>
</dbReference>
<feature type="domain" description="Lipid/polyisoprenoid-binding YceI-like" evidence="2">
    <location>
        <begin position="19"/>
        <end position="171"/>
    </location>
</feature>
<name>A0A7C6A014_9DEIN</name>
<organism evidence="3">
    <name type="scientific">Thermus tengchongensis</name>
    <dbReference type="NCBI Taxonomy" id="1214928"/>
    <lineage>
        <taxon>Bacteria</taxon>
        <taxon>Thermotogati</taxon>
        <taxon>Deinococcota</taxon>
        <taxon>Deinococci</taxon>
        <taxon>Thermales</taxon>
        <taxon>Thermaceae</taxon>
        <taxon>Thermus</taxon>
    </lineage>
</organism>
<reference evidence="3" key="1">
    <citation type="journal article" date="2020" name="mSystems">
        <title>Genome- and Community-Level Interaction Insights into Carbon Utilization and Element Cycling Functions of Hydrothermarchaeota in Hydrothermal Sediment.</title>
        <authorList>
            <person name="Zhou Z."/>
            <person name="Liu Y."/>
            <person name="Xu W."/>
            <person name="Pan J."/>
            <person name="Luo Z.H."/>
            <person name="Li M."/>
        </authorList>
    </citation>
    <scope>NUCLEOTIDE SEQUENCE [LARGE SCALE GENOMIC DNA]</scope>
    <source>
        <strain evidence="3">SpSt-743</strain>
    </source>
</reference>
<proteinExistence type="predicted"/>
<comment type="caution">
    <text evidence="3">The sequence shown here is derived from an EMBL/GenBank/DDBJ whole genome shotgun (WGS) entry which is preliminary data.</text>
</comment>
<dbReference type="SUPFAM" id="SSF101874">
    <property type="entry name" value="YceI-like"/>
    <property type="match status" value="1"/>
</dbReference>
<evidence type="ECO:0000259" key="2">
    <source>
        <dbReference type="SMART" id="SM00867"/>
    </source>
</evidence>
<evidence type="ECO:0000313" key="3">
    <source>
        <dbReference type="EMBL" id="HHS37836.1"/>
    </source>
</evidence>
<sequence length="173" mass="19311">MKMRWMTLLLTLGWALATGYQVQGEAVYEARAPLGAFQGVNPTLKGQVVFDLSKGQLQGRVCLDLAAWDSKEPLRDRHTRDMFQVDRYPQACLTVTGYDAQKGLVQGTLSLHGVEKKVAWPLRYTLAEGGKRVSFEGEFELLLSDYGLKAPTFMGMRVQDRVMVRVKGQGVAQ</sequence>
<evidence type="ECO:0000256" key="1">
    <source>
        <dbReference type="SAM" id="SignalP"/>
    </source>
</evidence>
<feature type="chain" id="PRO_5027989185" evidence="1">
    <location>
        <begin position="18"/>
        <end position="173"/>
    </location>
</feature>
<dbReference type="AlphaFoldDB" id="A0A7C6A014"/>
<keyword evidence="1" id="KW-0732">Signal</keyword>
<dbReference type="PANTHER" id="PTHR34406:SF1">
    <property type="entry name" value="PROTEIN YCEI"/>
    <property type="match status" value="1"/>
</dbReference>
<dbReference type="EMBL" id="DTFR01000141">
    <property type="protein sequence ID" value="HHS37836.1"/>
    <property type="molecule type" value="Genomic_DNA"/>
</dbReference>